<evidence type="ECO:0000313" key="3">
    <source>
        <dbReference type="EMBL" id="KAB4094634.1"/>
    </source>
</evidence>
<feature type="domain" description="LPS-assembly protein LptD central" evidence="2">
    <location>
        <begin position="231"/>
        <end position="703"/>
    </location>
</feature>
<evidence type="ECO:0000313" key="4">
    <source>
        <dbReference type="EMBL" id="MDC1752967.1"/>
    </source>
</evidence>
<protein>
    <submittedName>
        <fullName evidence="3 4">LPS-assembly protein LptD</fullName>
    </submittedName>
</protein>
<dbReference type="InterPro" id="IPR050218">
    <property type="entry name" value="LptD"/>
</dbReference>
<proteinExistence type="predicted"/>
<comment type="caution">
    <text evidence="3">The sequence shown here is derived from an EMBL/GenBank/DDBJ whole genome shotgun (WGS) entry which is preliminary data.</text>
</comment>
<dbReference type="AlphaFoldDB" id="A0A3E5B6I3"/>
<feature type="region of interest" description="Disordered" evidence="1">
    <location>
        <begin position="754"/>
        <end position="793"/>
    </location>
</feature>
<dbReference type="Pfam" id="PF19838">
    <property type="entry name" value="LptD_2"/>
    <property type="match status" value="1"/>
</dbReference>
<accession>A0A3E5B6I3</accession>
<evidence type="ECO:0000259" key="2">
    <source>
        <dbReference type="Pfam" id="PF19838"/>
    </source>
</evidence>
<gene>
    <name evidence="3" type="ORF">GAQ56_04250</name>
    <name evidence="4" type="ORF">POY80_10995</name>
</gene>
<name>A0A3E5B6I3_BACUN</name>
<dbReference type="RefSeq" id="WP_022401424.1">
    <property type="nucleotide sequence ID" value="NZ_CACRTC010000017.1"/>
</dbReference>
<dbReference type="PANTHER" id="PTHR30189:SF1">
    <property type="entry name" value="LPS-ASSEMBLY PROTEIN LPTD"/>
    <property type="match status" value="1"/>
</dbReference>
<reference evidence="3 5" key="1">
    <citation type="journal article" date="2019" name="Nat. Med.">
        <title>A library of human gut bacterial isolates paired with longitudinal multiomics data enables mechanistic microbiome research.</title>
        <authorList>
            <person name="Poyet M."/>
            <person name="Groussin M."/>
            <person name="Gibbons S.M."/>
            <person name="Avila-Pacheco J."/>
            <person name="Jiang X."/>
            <person name="Kearney S.M."/>
            <person name="Perrotta A.R."/>
            <person name="Berdy B."/>
            <person name="Zhao S."/>
            <person name="Lieberman T.D."/>
            <person name="Swanson P.K."/>
            <person name="Smith M."/>
            <person name="Roesemann S."/>
            <person name="Alexander J.E."/>
            <person name="Rich S.A."/>
            <person name="Livny J."/>
            <person name="Vlamakis H."/>
            <person name="Clish C."/>
            <person name="Bullock K."/>
            <person name="Deik A."/>
            <person name="Scott J."/>
            <person name="Pierce K.A."/>
            <person name="Xavier R.J."/>
            <person name="Alm E.J."/>
        </authorList>
    </citation>
    <scope>NUCLEOTIDE SEQUENCE [LARGE SCALE GENOMIC DNA]</scope>
    <source>
        <strain evidence="3 5">BIOML-A42</strain>
    </source>
</reference>
<evidence type="ECO:0000256" key="1">
    <source>
        <dbReference type="SAM" id="MobiDB-lite"/>
    </source>
</evidence>
<reference evidence="4" key="2">
    <citation type="submission" date="2022-10" db="EMBL/GenBank/DDBJ databases">
        <title>Human gut microbiome strain richness.</title>
        <authorList>
            <person name="Chen-Liaw A."/>
        </authorList>
    </citation>
    <scope>NUCLEOTIDE SEQUENCE</scope>
    <source>
        <strain evidence="4">A1_m1001262Bd0_191120</strain>
    </source>
</reference>
<dbReference type="EMBL" id="WCUV01000003">
    <property type="protein sequence ID" value="KAB4094634.1"/>
    <property type="molecule type" value="Genomic_DNA"/>
</dbReference>
<organism evidence="3 5">
    <name type="scientific">Bacteroides uniformis</name>
    <dbReference type="NCBI Taxonomy" id="820"/>
    <lineage>
        <taxon>Bacteria</taxon>
        <taxon>Pseudomonadati</taxon>
        <taxon>Bacteroidota</taxon>
        <taxon>Bacteroidia</taxon>
        <taxon>Bacteroidales</taxon>
        <taxon>Bacteroidaceae</taxon>
        <taxon>Bacteroides</taxon>
    </lineage>
</organism>
<dbReference type="PANTHER" id="PTHR30189">
    <property type="entry name" value="LPS-ASSEMBLY PROTEIN"/>
    <property type="match status" value="1"/>
</dbReference>
<sequence length="926" mass="104805">MTPLKANTFISFILLFVLLLLSGGAASQRRRAKVAPPNIQRTDTLQVGDSLQMGDSLQGGKGLPADSLQQDTVAAAPPKKDALDAPVAYEANDSIVFTQSGFAHLYGQGKVSYPGADLEADVISMDMDNSTVFARGVVDSVGTAKGRPVFKDGDTSYETDTIRYNFKSKRGLISNVVSQQGEGYVTGNNAKKGNNDELYMRSGRYTTCDHHDHPHFYMQMTYAKVRPKKNVVTGPAYLVVEDVPLPLAVPFFFFPFSSSYQSGFLMPTYMDDSNRGFGLTDGGYYFAISDQMDLKLRADIFTKGSWALNMESNYVKRYKYSGLLQASYQVTKTGDKGLPDYSVAKDFKVVWSHRQDPKASPNSTFSASVNFATSSYERTNIGNMYNSQAMSQNTKTSSVSYSRNFPDQHLSISASGNIAQTMRDSSIAVTLPDMTISLSTIFPFKRKHAVGDEKWYEKISVRYTGRVKNSIKTKDNLLFKKNLIRDWENGMQHEIPVSATFTLFKYFNVTPTVNYTERWYTRKVKKDWDDEQGKEVNDTTYGFHRVYDYSASLGINTKVYGMYKPLFMKKKEIQIRHVITPSISFSAAPDFTSSRFGYYDSYIKDQNGIRDTVQYSYYAGQVFSPPSGGKQGLISFNISNNLEMKFKDKNDSIRKVSLIDDLSMGISYNTAAQVRPWSDLSFNLRLKLSKSYTLSMSSTFATYAYEFDENGRVVPGNRTEWSYGRFGRWSGYGTSFSWTVNNDSWKKIRNFFTGQKDDEEQDQDQNASTEGDSDMEGETTEDGTPKKKKKEKAAADADGYQVFKMPWSINFSTGFNITEDTSKPINRKNMRYPYKFSLNSLNINGNVKLTNKWAVSFNSGYDFNAKEITQTAFNITRDLHCFSMTAAISPFGRWKYYNFTIRANASILQDLKWEQRSQTQSNIQWY</sequence>
<feature type="compositionally biased region" description="Acidic residues" evidence="1">
    <location>
        <begin position="771"/>
        <end position="781"/>
    </location>
</feature>
<dbReference type="Proteomes" id="UP001218502">
    <property type="component" value="Unassembled WGS sequence"/>
</dbReference>
<dbReference type="GO" id="GO:1990351">
    <property type="term" value="C:transporter complex"/>
    <property type="evidence" value="ECO:0007669"/>
    <property type="project" value="TreeGrafter"/>
</dbReference>
<dbReference type="InterPro" id="IPR045659">
    <property type="entry name" value="LptD_2"/>
</dbReference>
<dbReference type="EMBL" id="JAQNQY010000010">
    <property type="protein sequence ID" value="MDC1752967.1"/>
    <property type="molecule type" value="Genomic_DNA"/>
</dbReference>
<dbReference type="Proteomes" id="UP000432488">
    <property type="component" value="Unassembled WGS sequence"/>
</dbReference>
<dbReference type="GO" id="GO:0009279">
    <property type="term" value="C:cell outer membrane"/>
    <property type="evidence" value="ECO:0007669"/>
    <property type="project" value="TreeGrafter"/>
</dbReference>
<evidence type="ECO:0000313" key="5">
    <source>
        <dbReference type="Proteomes" id="UP000432488"/>
    </source>
</evidence>